<name>A0A7W5JYQ1_9ACTN</name>
<dbReference type="EMBL" id="JACHZG010000001">
    <property type="protein sequence ID" value="MBB3328112.1"/>
    <property type="molecule type" value="Genomic_DNA"/>
</dbReference>
<keyword evidence="2" id="KW-1185">Reference proteome</keyword>
<proteinExistence type="predicted"/>
<dbReference type="AlphaFoldDB" id="A0A7W5JYQ1"/>
<protein>
    <submittedName>
        <fullName evidence="1">Uncharacterized protein</fullName>
    </submittedName>
</protein>
<reference evidence="1 2" key="1">
    <citation type="submission" date="2020-08" db="EMBL/GenBank/DDBJ databases">
        <title>Sequencing the genomes of 1000 actinobacteria strains.</title>
        <authorList>
            <person name="Klenk H.-P."/>
        </authorList>
    </citation>
    <scope>NUCLEOTIDE SEQUENCE [LARGE SCALE GENOMIC DNA]</scope>
    <source>
        <strain evidence="1 2">DSM 11053</strain>
    </source>
</reference>
<comment type="caution">
    <text evidence="1">The sequence shown here is derived from an EMBL/GenBank/DDBJ whole genome shotgun (WGS) entry which is preliminary data.</text>
</comment>
<sequence length="70" mass="7824">MPKLPQPVIEVAWRQTGETGRIHYRAIRPDGTRRRLLAKEGDGLYDLLELHLAAVGYSGPKTSAEGEDEH</sequence>
<evidence type="ECO:0000313" key="2">
    <source>
        <dbReference type="Proteomes" id="UP000565572"/>
    </source>
</evidence>
<dbReference type="Proteomes" id="UP000565572">
    <property type="component" value="Unassembled WGS sequence"/>
</dbReference>
<gene>
    <name evidence="1" type="ORF">FHX39_003056</name>
</gene>
<evidence type="ECO:0000313" key="1">
    <source>
        <dbReference type="EMBL" id="MBB3328112.1"/>
    </source>
</evidence>
<organism evidence="1 2">
    <name type="scientific">Microlunatus antarcticus</name>
    <dbReference type="NCBI Taxonomy" id="53388"/>
    <lineage>
        <taxon>Bacteria</taxon>
        <taxon>Bacillati</taxon>
        <taxon>Actinomycetota</taxon>
        <taxon>Actinomycetes</taxon>
        <taxon>Propionibacteriales</taxon>
        <taxon>Propionibacteriaceae</taxon>
        <taxon>Microlunatus</taxon>
    </lineage>
</organism>
<accession>A0A7W5JYQ1</accession>
<dbReference type="RefSeq" id="WP_183339797.1">
    <property type="nucleotide sequence ID" value="NZ_JACHZG010000001.1"/>
</dbReference>